<dbReference type="RefSeq" id="WP_050448152.1">
    <property type="nucleotide sequence ID" value="NZ_LGVG01000022.1"/>
</dbReference>
<dbReference type="EMBL" id="LGVG01000022">
    <property type="protein sequence ID" value="KNE26464.1"/>
    <property type="molecule type" value="Genomic_DNA"/>
</dbReference>
<sequence>MKRFALACAFGMLAGCVNQPTDRGDQARYGTPPSEEDLYQYLSVLRDSLPPTRYISYRDAGYAASLKQTSVADADGQQIAGWEYDFEASGYDAVDGKPMRWTPYRALFFNGRPIGVIDAQGRLHRAPTLPDSAAPPAPASTQAPGKTP</sequence>
<feature type="region of interest" description="Disordered" evidence="1">
    <location>
        <begin position="126"/>
        <end position="148"/>
    </location>
</feature>
<dbReference type="Proteomes" id="UP000037511">
    <property type="component" value="Unassembled WGS sequence"/>
</dbReference>
<dbReference type="AlphaFoldDB" id="A0AAW3I135"/>
<organism evidence="2 3">
    <name type="scientific">Achromobacter spanius</name>
    <dbReference type="NCBI Taxonomy" id="217203"/>
    <lineage>
        <taxon>Bacteria</taxon>
        <taxon>Pseudomonadati</taxon>
        <taxon>Pseudomonadota</taxon>
        <taxon>Betaproteobacteria</taxon>
        <taxon>Burkholderiales</taxon>
        <taxon>Alcaligenaceae</taxon>
        <taxon>Achromobacter</taxon>
    </lineage>
</organism>
<evidence type="ECO:0000313" key="2">
    <source>
        <dbReference type="EMBL" id="KNE26464.1"/>
    </source>
</evidence>
<gene>
    <name evidence="2" type="ORF">AFM18_17300</name>
</gene>
<name>A0AAW3I135_9BURK</name>
<evidence type="ECO:0008006" key="4">
    <source>
        <dbReference type="Google" id="ProtNLM"/>
    </source>
</evidence>
<evidence type="ECO:0000313" key="3">
    <source>
        <dbReference type="Proteomes" id="UP000037511"/>
    </source>
</evidence>
<comment type="caution">
    <text evidence="2">The sequence shown here is derived from an EMBL/GenBank/DDBJ whole genome shotgun (WGS) entry which is preliminary data.</text>
</comment>
<proteinExistence type="predicted"/>
<reference evidence="2 3" key="1">
    <citation type="submission" date="2015-07" db="EMBL/GenBank/DDBJ databases">
        <title>Draft genome of Achromobacter spanius.</title>
        <authorList>
            <person name="Wang X."/>
        </authorList>
    </citation>
    <scope>NUCLEOTIDE SEQUENCE [LARGE SCALE GENOMIC DNA]</scope>
    <source>
        <strain evidence="2 3">CGMCC9173</strain>
    </source>
</reference>
<feature type="compositionally biased region" description="Low complexity" evidence="1">
    <location>
        <begin position="139"/>
        <end position="148"/>
    </location>
</feature>
<evidence type="ECO:0000256" key="1">
    <source>
        <dbReference type="SAM" id="MobiDB-lite"/>
    </source>
</evidence>
<accession>A0AAW3I135</accession>
<dbReference type="PROSITE" id="PS51257">
    <property type="entry name" value="PROKAR_LIPOPROTEIN"/>
    <property type="match status" value="1"/>
</dbReference>
<protein>
    <recommendedName>
        <fullName evidence="4">Lipoprotein</fullName>
    </recommendedName>
</protein>